<feature type="compositionally biased region" description="Polar residues" evidence="1">
    <location>
        <begin position="284"/>
        <end position="317"/>
    </location>
</feature>
<evidence type="ECO:0000256" key="1">
    <source>
        <dbReference type="SAM" id="MobiDB-lite"/>
    </source>
</evidence>
<dbReference type="PANTHER" id="PTHR34367:SF1">
    <property type="entry name" value="OS04G0528600 PROTEIN"/>
    <property type="match status" value="1"/>
</dbReference>
<keyword evidence="3" id="KW-1185">Reference proteome</keyword>
<dbReference type="Proteomes" id="UP001372338">
    <property type="component" value="Unassembled WGS sequence"/>
</dbReference>
<feature type="compositionally biased region" description="Polar residues" evidence="1">
    <location>
        <begin position="582"/>
        <end position="598"/>
    </location>
</feature>
<proteinExistence type="predicted"/>
<feature type="compositionally biased region" description="Polar residues" evidence="1">
    <location>
        <begin position="340"/>
        <end position="353"/>
    </location>
</feature>
<feature type="compositionally biased region" description="Basic and acidic residues" evidence="1">
    <location>
        <begin position="196"/>
        <end position="213"/>
    </location>
</feature>
<dbReference type="InterPro" id="IPR040412">
    <property type="entry name" value="At1g65710-like"/>
</dbReference>
<feature type="compositionally biased region" description="Low complexity" evidence="1">
    <location>
        <begin position="228"/>
        <end position="240"/>
    </location>
</feature>
<evidence type="ECO:0000313" key="3">
    <source>
        <dbReference type="Proteomes" id="UP001372338"/>
    </source>
</evidence>
<accession>A0AAN9J289</accession>
<reference evidence="2 3" key="1">
    <citation type="submission" date="2024-01" db="EMBL/GenBank/DDBJ databases">
        <title>The genomes of 5 underutilized Papilionoideae crops provide insights into root nodulation and disease resistanc.</title>
        <authorList>
            <person name="Yuan L."/>
        </authorList>
    </citation>
    <scope>NUCLEOTIDE SEQUENCE [LARGE SCALE GENOMIC DNA]</scope>
    <source>
        <strain evidence="2">ZHUSHIDOU_FW_LH</strain>
        <tissue evidence="2">Leaf</tissue>
    </source>
</reference>
<feature type="region of interest" description="Disordered" evidence="1">
    <location>
        <begin position="1"/>
        <end position="28"/>
    </location>
</feature>
<comment type="caution">
    <text evidence="2">The sequence shown here is derived from an EMBL/GenBank/DDBJ whole genome shotgun (WGS) entry which is preliminary data.</text>
</comment>
<dbReference type="PANTHER" id="PTHR34367">
    <property type="entry name" value="OS02G0734667 PROTEIN"/>
    <property type="match status" value="1"/>
</dbReference>
<sequence>MGTCLSKKKGSSPSSPVPEVKNFENGVTMSKTKLEENEAQVNLKKEKNKKILEDKNELMVQKGPVRKEIFIIKHRKSHDFETKVEAAIEATTKGGFGVRTSSCTKEEVDAILIHCGKLSRNNSFGKKPMRSGSKKSFDFDQCESSNDTIYNDEEQKKINDGSGLCEGEEKQHQHRQRSRESSGASSRGSSSRRRTPSREREQCRSSSSRERRVSRSPGKRSSETTTPANGSNNSNAGSSSKPGKMVSVPATISSLTNGGGGGEFATTTSIRRITVRRNVGAPSPRSQSPARVNENSANASRVLSDDQQQQHPSLCRNSSRKAEQSLHRRNPMNEIDPNTLAHQHSTANNDCSRVQNRPKKEIEIQANQKPNVHVNGNIKKWTSCRVELDKGVSATCKTKVQQEEDAKAESSMTDNIVLMTVVPPEVDSLKPHTLTRSRSSRQSRDLNDHIPEVLSNPQQSYTSLLLQDIQNFHKKNNTPSVSLPACVTKACSILEAVAELNSSTTTSSKYPLTYHQSSRNVNNVVLSTNQYGKRVLGTKDPFVESEIVPSDDVMEPSFQKYVTFERGGSHSGVDTMEEEQESLGSNSLTISRGQQQHWSISSSSREPYSDDSKGCWTSSMKYSRELGSEKSTRLGREGVMMKP</sequence>
<dbReference type="EMBL" id="JAYWIO010000001">
    <property type="protein sequence ID" value="KAK7290306.1"/>
    <property type="molecule type" value="Genomic_DNA"/>
</dbReference>
<name>A0AAN9J289_CROPI</name>
<dbReference type="AlphaFoldDB" id="A0AAN9J289"/>
<feature type="region of interest" description="Disordered" evidence="1">
    <location>
        <begin position="119"/>
        <end position="353"/>
    </location>
</feature>
<organism evidence="2 3">
    <name type="scientific">Crotalaria pallida</name>
    <name type="common">Smooth rattlebox</name>
    <name type="synonym">Crotalaria striata</name>
    <dbReference type="NCBI Taxonomy" id="3830"/>
    <lineage>
        <taxon>Eukaryota</taxon>
        <taxon>Viridiplantae</taxon>
        <taxon>Streptophyta</taxon>
        <taxon>Embryophyta</taxon>
        <taxon>Tracheophyta</taxon>
        <taxon>Spermatophyta</taxon>
        <taxon>Magnoliopsida</taxon>
        <taxon>eudicotyledons</taxon>
        <taxon>Gunneridae</taxon>
        <taxon>Pentapetalae</taxon>
        <taxon>rosids</taxon>
        <taxon>fabids</taxon>
        <taxon>Fabales</taxon>
        <taxon>Fabaceae</taxon>
        <taxon>Papilionoideae</taxon>
        <taxon>50 kb inversion clade</taxon>
        <taxon>genistoids sensu lato</taxon>
        <taxon>core genistoids</taxon>
        <taxon>Crotalarieae</taxon>
        <taxon>Crotalaria</taxon>
    </lineage>
</organism>
<gene>
    <name evidence="2" type="ORF">RIF29_04625</name>
</gene>
<feature type="region of interest" description="Disordered" evidence="1">
    <location>
        <begin position="568"/>
        <end position="643"/>
    </location>
</feature>
<feature type="compositionally biased region" description="Basic and acidic residues" evidence="1">
    <location>
        <begin position="622"/>
        <end position="636"/>
    </location>
</feature>
<protein>
    <submittedName>
        <fullName evidence="2">Uncharacterized protein</fullName>
    </submittedName>
</protein>
<feature type="compositionally biased region" description="Basic residues" evidence="1">
    <location>
        <begin position="1"/>
        <end position="10"/>
    </location>
</feature>
<evidence type="ECO:0000313" key="2">
    <source>
        <dbReference type="EMBL" id="KAK7290306.1"/>
    </source>
</evidence>